<feature type="transmembrane region" description="Helical" evidence="7">
    <location>
        <begin position="114"/>
        <end position="137"/>
    </location>
</feature>
<feature type="transmembrane region" description="Helical" evidence="7">
    <location>
        <begin position="338"/>
        <end position="360"/>
    </location>
</feature>
<dbReference type="Pfam" id="PF07690">
    <property type="entry name" value="MFS_1"/>
    <property type="match status" value="1"/>
</dbReference>
<organism evidence="9 10">
    <name type="scientific">Leishmania donovani</name>
    <dbReference type="NCBI Taxonomy" id="5661"/>
    <lineage>
        <taxon>Eukaryota</taxon>
        <taxon>Discoba</taxon>
        <taxon>Euglenozoa</taxon>
        <taxon>Kinetoplastea</taxon>
        <taxon>Metakinetoplastina</taxon>
        <taxon>Trypanosomatida</taxon>
        <taxon>Trypanosomatidae</taxon>
        <taxon>Leishmaniinae</taxon>
        <taxon>Leishmania</taxon>
    </lineage>
</organism>
<dbReference type="VEuPathDB" id="TriTrypDB:LdBPK_180040.1"/>
<evidence type="ECO:0000313" key="9">
    <source>
        <dbReference type="EMBL" id="AYU77930.1"/>
    </source>
</evidence>
<dbReference type="Proteomes" id="UP000274082">
    <property type="component" value="Chromosome 18"/>
</dbReference>
<evidence type="ECO:0000256" key="7">
    <source>
        <dbReference type="SAM" id="Phobius"/>
    </source>
</evidence>
<evidence type="ECO:0000259" key="8">
    <source>
        <dbReference type="PROSITE" id="PS50850"/>
    </source>
</evidence>
<evidence type="ECO:0000313" key="10">
    <source>
        <dbReference type="Proteomes" id="UP000274082"/>
    </source>
</evidence>
<evidence type="ECO:0000256" key="6">
    <source>
        <dbReference type="ARBA" id="ARBA00024338"/>
    </source>
</evidence>
<dbReference type="AlphaFoldDB" id="A0A3S5H721"/>
<feature type="domain" description="Major facilitator superfamily (MFS) profile" evidence="8">
    <location>
        <begin position="41"/>
        <end position="487"/>
    </location>
</feature>
<feature type="transmembrane region" description="Helical" evidence="7">
    <location>
        <begin position="214"/>
        <end position="233"/>
    </location>
</feature>
<feature type="transmembrane region" description="Helical" evidence="7">
    <location>
        <begin position="366"/>
        <end position="390"/>
    </location>
</feature>
<protein>
    <submittedName>
        <fullName evidence="9">Major facilitator superfamily protein (MFS), putative</fullName>
    </submittedName>
</protein>
<feature type="transmembrane region" description="Helical" evidence="7">
    <location>
        <begin position="172"/>
        <end position="194"/>
    </location>
</feature>
<keyword evidence="2" id="KW-0813">Transport</keyword>
<dbReference type="Gene3D" id="1.20.1250.20">
    <property type="entry name" value="MFS general substrate transporter like domains"/>
    <property type="match status" value="1"/>
</dbReference>
<dbReference type="GO" id="GO:0016020">
    <property type="term" value="C:membrane"/>
    <property type="evidence" value="ECO:0007669"/>
    <property type="project" value="UniProtKB-SubCell"/>
</dbReference>
<gene>
    <name evidence="9" type="ORF">LdCL_180005300</name>
</gene>
<dbReference type="PANTHER" id="PTHR23505">
    <property type="entry name" value="SPINSTER"/>
    <property type="match status" value="1"/>
</dbReference>
<dbReference type="InterPro" id="IPR020846">
    <property type="entry name" value="MFS_dom"/>
</dbReference>
<dbReference type="PANTHER" id="PTHR23505:SF79">
    <property type="entry name" value="PROTEIN SPINSTER"/>
    <property type="match status" value="1"/>
</dbReference>
<feature type="transmembrane region" description="Helical" evidence="7">
    <location>
        <begin position="295"/>
        <end position="318"/>
    </location>
</feature>
<feature type="transmembrane region" description="Helical" evidence="7">
    <location>
        <begin position="463"/>
        <end position="485"/>
    </location>
</feature>
<dbReference type="OrthoDB" id="6770063at2759"/>
<evidence type="ECO:0000256" key="5">
    <source>
        <dbReference type="ARBA" id="ARBA00023136"/>
    </source>
</evidence>
<dbReference type="VEuPathDB" id="TriTrypDB:LdCL_180005300"/>
<evidence type="ECO:0000256" key="3">
    <source>
        <dbReference type="ARBA" id="ARBA00022692"/>
    </source>
</evidence>
<evidence type="ECO:0000256" key="4">
    <source>
        <dbReference type="ARBA" id="ARBA00022989"/>
    </source>
</evidence>
<accession>A0A3S5H721</accession>
<dbReference type="InterPro" id="IPR011701">
    <property type="entry name" value="MFS"/>
</dbReference>
<keyword evidence="5 7" id="KW-0472">Membrane</keyword>
<dbReference type="InterPro" id="IPR036259">
    <property type="entry name" value="MFS_trans_sf"/>
</dbReference>
<dbReference type="InterPro" id="IPR044770">
    <property type="entry name" value="MFS_spinster-like"/>
</dbReference>
<evidence type="ECO:0000256" key="1">
    <source>
        <dbReference type="ARBA" id="ARBA00004141"/>
    </source>
</evidence>
<reference evidence="9 10" key="1">
    <citation type="journal article" date="2018" name="Sci. Rep.">
        <title>A complete Leishmania donovani reference genome identifies novel genetic variations associated with virulence.</title>
        <authorList>
            <person name="Lypaczewski P."/>
            <person name="Hoshizaki J."/>
            <person name="Zhang W.-W."/>
            <person name="McCall L.-I."/>
            <person name="Torcivia-Rodriguez J."/>
            <person name="Simonyan V."/>
            <person name="Kaur A."/>
            <person name="Dewar K."/>
            <person name="Matlashewski G."/>
        </authorList>
    </citation>
    <scope>NUCLEOTIDE SEQUENCE [LARGE SCALE GENOMIC DNA]</scope>
    <source>
        <strain evidence="9 10">LdCL</strain>
    </source>
</reference>
<dbReference type="VEuPathDB" id="TriTrypDB:LDHU3_18.0050"/>
<comment type="subcellular location">
    <subcellularLocation>
        <location evidence="1">Membrane</location>
        <topology evidence="1">Multi-pass membrane protein</topology>
    </subcellularLocation>
</comment>
<dbReference type="EMBL" id="CP029517">
    <property type="protein sequence ID" value="AYU77930.1"/>
    <property type="molecule type" value="Genomic_DNA"/>
</dbReference>
<keyword evidence="3 7" id="KW-0812">Transmembrane</keyword>
<dbReference type="SUPFAM" id="SSF103473">
    <property type="entry name" value="MFS general substrate transporter"/>
    <property type="match status" value="1"/>
</dbReference>
<name>A0A3S5H721_LEIDO</name>
<dbReference type="GO" id="GO:0022857">
    <property type="term" value="F:transmembrane transporter activity"/>
    <property type="evidence" value="ECO:0007669"/>
    <property type="project" value="InterPro"/>
</dbReference>
<feature type="transmembrane region" description="Helical" evidence="7">
    <location>
        <begin position="143"/>
        <end position="160"/>
    </location>
</feature>
<comment type="similarity">
    <text evidence="6">Belongs to the major facilitator superfamily. Spinster (TC 2.A.1.49) family.</text>
</comment>
<keyword evidence="10" id="KW-1185">Reference proteome</keyword>
<dbReference type="PROSITE" id="PS50850">
    <property type="entry name" value="MFS"/>
    <property type="match status" value="1"/>
</dbReference>
<keyword evidence="4 7" id="KW-1133">Transmembrane helix</keyword>
<proteinExistence type="inferred from homology"/>
<feature type="transmembrane region" description="Helical" evidence="7">
    <location>
        <begin position="85"/>
        <end position="102"/>
    </location>
</feature>
<feature type="transmembrane region" description="Helical" evidence="7">
    <location>
        <begin position="245"/>
        <end position="275"/>
    </location>
</feature>
<evidence type="ECO:0000256" key="2">
    <source>
        <dbReference type="ARBA" id="ARBA00022448"/>
    </source>
</evidence>
<sequence length="538" mass="57679">MRTKEISQETTLLLPNASSDRATRTSAMDAEGEAWMTPRMVLWTFTMSNFLLYFDRGATVGALSSICSDRDLAGNDTPLSDAKRGFLVSGFIIGYVVASPLFTCRGSAWGSRMVVLLGMALWCATCLACAVSLNYTVLLVCRILVGVAEAAFVAFTVTIIDNTAPATHRTSWIGFFYSMIPIGTAVGMGCAGLLTSYPTLWGFTPWRVIYVTEVMAALPIVVLLCYIPASYHLATATESAPQLPFLTATGCILCNANYMLLVLGFSMYCFVTGAVSTWGIPFLHEGPLQLTKATAALFMGIATTCSGVVGSLGGGIAVDYWGGSTGPAGAIQCQQFNILMIFIAIPCGVVALMSTDALAFATTFAVAVTALFAITAPINASILTVVPAGLRPYAVSYSIFIIHLLGDFPSPTLAGIVSDFFGRNCGGLSRNGCRAAEQQFQCAWIDEADGLGRCICRVQLRNALLLVFAYLFLAPPCWAVVWWHLRREAHTADVSVDDAEDSSTLSTPGVPAFLLSHSHDELGEVLHTCMWLKRFGHY</sequence>